<keyword evidence="1" id="KW-1133">Transmembrane helix</keyword>
<dbReference type="SUPFAM" id="SSF81442">
    <property type="entry name" value="Cytochrome c oxidase subunit I-like"/>
    <property type="match status" value="1"/>
</dbReference>
<keyword evidence="1" id="KW-0472">Membrane</keyword>
<evidence type="ECO:0000313" key="2">
    <source>
        <dbReference type="EMBL" id="TXD32226.1"/>
    </source>
</evidence>
<dbReference type="RefSeq" id="WP_146976630.1">
    <property type="nucleotide sequence ID" value="NZ_VOSL01000136.1"/>
</dbReference>
<dbReference type="EMBL" id="VOSL01000136">
    <property type="protein sequence ID" value="TXD32226.1"/>
    <property type="molecule type" value="Genomic_DNA"/>
</dbReference>
<gene>
    <name evidence="2" type="ORF">FRC96_18295</name>
</gene>
<evidence type="ECO:0000256" key="1">
    <source>
        <dbReference type="SAM" id="Phobius"/>
    </source>
</evidence>
<feature type="transmembrane region" description="Helical" evidence="1">
    <location>
        <begin position="52"/>
        <end position="70"/>
    </location>
</feature>
<accession>A0A5C6WUG5</accession>
<comment type="caution">
    <text evidence="2">The sequence shown here is derived from an EMBL/GenBank/DDBJ whole genome shotgun (WGS) entry which is preliminary data.</text>
</comment>
<reference evidence="2 3" key="1">
    <citation type="submission" date="2019-08" db="EMBL/GenBank/DDBJ databases">
        <title>Bradymonadales sp. TMQ2.</title>
        <authorList>
            <person name="Liang Q."/>
        </authorList>
    </citation>
    <scope>NUCLEOTIDE SEQUENCE [LARGE SCALE GENOMIC DNA]</scope>
    <source>
        <strain evidence="2 3">TMQ2</strain>
    </source>
</reference>
<feature type="transmembrane region" description="Helical" evidence="1">
    <location>
        <begin position="82"/>
        <end position="102"/>
    </location>
</feature>
<protein>
    <submittedName>
        <fullName evidence="2">Uncharacterized protein</fullName>
    </submittedName>
</protein>
<sequence>MAPLSIRALRLAILHLVVGLSAGALLLANKGPTILPLGGLGSAELLRVHHHTLLFGWTVQLVMGVAYWILPTFGARTERGSDVAMLAAIAALNIGVVMAVAGLQTVGWALQAFAALSFGVNAWPRVKAFGEG</sequence>
<evidence type="ECO:0000313" key="3">
    <source>
        <dbReference type="Proteomes" id="UP000321046"/>
    </source>
</evidence>
<organism evidence="2 3">
    <name type="scientific">Lujinxingia vulgaris</name>
    <dbReference type="NCBI Taxonomy" id="2600176"/>
    <lineage>
        <taxon>Bacteria</taxon>
        <taxon>Deltaproteobacteria</taxon>
        <taxon>Bradymonadales</taxon>
        <taxon>Lujinxingiaceae</taxon>
        <taxon>Lujinxingia</taxon>
    </lineage>
</organism>
<name>A0A5C6WUG5_9DELT</name>
<dbReference type="Proteomes" id="UP000321046">
    <property type="component" value="Unassembled WGS sequence"/>
</dbReference>
<dbReference type="InterPro" id="IPR036927">
    <property type="entry name" value="Cyt_c_oxase-like_su1_sf"/>
</dbReference>
<keyword evidence="1" id="KW-0812">Transmembrane</keyword>
<proteinExistence type="predicted"/>
<dbReference type="OrthoDB" id="5516485at2"/>
<dbReference type="AlphaFoldDB" id="A0A5C6WUG5"/>